<dbReference type="SUPFAM" id="SSF56935">
    <property type="entry name" value="Porins"/>
    <property type="match status" value="1"/>
</dbReference>
<sequence length="168" mass="17933">MPSHTRFTAGALSAASTLILFGSAPTQAAGYKIPEQSLNSTALSAAYVANAHGADASYNNPAAMAFNEGGRALEADLTLIHLTRIQHDGASFDDRSQVENFQMPTLHYVSDDKDGWRYGFSMISPAGLSKRWEGTAAAFAEEFTLQTLELNPTIGFQVNDRFAVGGGL</sequence>
<evidence type="ECO:0000256" key="1">
    <source>
        <dbReference type="ARBA" id="ARBA00004571"/>
    </source>
</evidence>
<feature type="signal peptide" evidence="8">
    <location>
        <begin position="1"/>
        <end position="28"/>
    </location>
</feature>
<evidence type="ECO:0000256" key="5">
    <source>
        <dbReference type="ARBA" id="ARBA00022729"/>
    </source>
</evidence>
<evidence type="ECO:0000256" key="6">
    <source>
        <dbReference type="ARBA" id="ARBA00023136"/>
    </source>
</evidence>
<dbReference type="GO" id="GO:0015483">
    <property type="term" value="F:long-chain fatty acid transporting porin activity"/>
    <property type="evidence" value="ECO:0007669"/>
    <property type="project" value="TreeGrafter"/>
</dbReference>
<dbReference type="InterPro" id="IPR005017">
    <property type="entry name" value="OMPP1/FadL/TodX"/>
</dbReference>
<comment type="caution">
    <text evidence="9">The sequence shown here is derived from an EMBL/GenBank/DDBJ whole genome shotgun (WGS) entry which is preliminary data.</text>
</comment>
<keyword evidence="5 8" id="KW-0732">Signal</keyword>
<comment type="similarity">
    <text evidence="2">Belongs to the OmpP1/FadL family.</text>
</comment>
<evidence type="ECO:0008006" key="11">
    <source>
        <dbReference type="Google" id="ProtNLM"/>
    </source>
</evidence>
<dbReference type="PANTHER" id="PTHR35093:SF8">
    <property type="entry name" value="OUTER MEMBRANE PROTEIN NMB0088-RELATED"/>
    <property type="match status" value="1"/>
</dbReference>
<keyword evidence="6" id="KW-0472">Membrane</keyword>
<reference evidence="9 10" key="1">
    <citation type="submission" date="2018-01" db="EMBL/GenBank/DDBJ databases">
        <title>Novel co-symbiosis in the lucinid bivalve Phacoides pectinatus.</title>
        <authorList>
            <person name="Lim S.J."/>
            <person name="Davis B.G."/>
            <person name="Gill D.E."/>
            <person name="Engel A.S."/>
            <person name="Anderson L.C."/>
            <person name="Campbell B.J."/>
        </authorList>
    </citation>
    <scope>NUCLEOTIDE SEQUENCE [LARGE SCALE GENOMIC DNA]</scope>
    <source>
        <strain evidence="9">N3_P5</strain>
    </source>
</reference>
<dbReference type="GO" id="GO:0009279">
    <property type="term" value="C:cell outer membrane"/>
    <property type="evidence" value="ECO:0007669"/>
    <property type="project" value="UniProtKB-SubCell"/>
</dbReference>
<dbReference type="AlphaFoldDB" id="A0A657PXC7"/>
<feature type="chain" id="PRO_5030148150" description="Aromatic hydrocarbon degradation protein" evidence="8">
    <location>
        <begin position="29"/>
        <end position="168"/>
    </location>
</feature>
<comment type="subcellular location">
    <subcellularLocation>
        <location evidence="1">Cell outer membrane</location>
        <topology evidence="1">Multi-pass membrane protein</topology>
    </subcellularLocation>
</comment>
<keyword evidence="3" id="KW-1134">Transmembrane beta strand</keyword>
<protein>
    <recommendedName>
        <fullName evidence="11">Aromatic hydrocarbon degradation protein</fullName>
    </recommendedName>
</protein>
<keyword evidence="7" id="KW-0998">Cell outer membrane</keyword>
<dbReference type="EMBL" id="PQCO01000200">
    <property type="protein sequence ID" value="PUE01479.1"/>
    <property type="molecule type" value="Genomic_DNA"/>
</dbReference>
<accession>A0A657PXC7</accession>
<evidence type="ECO:0000313" key="10">
    <source>
        <dbReference type="Proteomes" id="UP000250928"/>
    </source>
</evidence>
<name>A0A657PXC7_9GAMM</name>
<keyword evidence="4" id="KW-0812">Transmembrane</keyword>
<proteinExistence type="inferred from homology"/>
<evidence type="ECO:0000256" key="3">
    <source>
        <dbReference type="ARBA" id="ARBA00022452"/>
    </source>
</evidence>
<evidence type="ECO:0000256" key="2">
    <source>
        <dbReference type="ARBA" id="ARBA00008163"/>
    </source>
</evidence>
<dbReference type="Proteomes" id="UP000250928">
    <property type="component" value="Unassembled WGS sequence"/>
</dbReference>
<organism evidence="9 10">
    <name type="scientific">Candidatus Sedimenticola endophacoides</name>
    <dbReference type="NCBI Taxonomy" id="2548426"/>
    <lineage>
        <taxon>Bacteria</taxon>
        <taxon>Pseudomonadati</taxon>
        <taxon>Pseudomonadota</taxon>
        <taxon>Gammaproteobacteria</taxon>
        <taxon>Chromatiales</taxon>
        <taxon>Sedimenticolaceae</taxon>
        <taxon>Sedimenticola</taxon>
    </lineage>
</organism>
<gene>
    <name evidence="9" type="ORF">C3L24_07870</name>
</gene>
<evidence type="ECO:0000256" key="4">
    <source>
        <dbReference type="ARBA" id="ARBA00022692"/>
    </source>
</evidence>
<dbReference type="Pfam" id="PF03349">
    <property type="entry name" value="Toluene_X"/>
    <property type="match status" value="1"/>
</dbReference>
<dbReference type="Gene3D" id="2.40.160.60">
    <property type="entry name" value="Outer membrane protein transport protein (OMPP1/FadL/TodX)"/>
    <property type="match status" value="1"/>
</dbReference>
<evidence type="ECO:0000256" key="7">
    <source>
        <dbReference type="ARBA" id="ARBA00023237"/>
    </source>
</evidence>
<dbReference type="PANTHER" id="PTHR35093">
    <property type="entry name" value="OUTER MEMBRANE PROTEIN NMB0088-RELATED"/>
    <property type="match status" value="1"/>
</dbReference>
<evidence type="ECO:0000313" key="9">
    <source>
        <dbReference type="EMBL" id="PUE01479.1"/>
    </source>
</evidence>
<evidence type="ECO:0000256" key="8">
    <source>
        <dbReference type="SAM" id="SignalP"/>
    </source>
</evidence>